<keyword evidence="1" id="KW-1133">Transmembrane helix</keyword>
<keyword evidence="1" id="KW-0812">Transmembrane</keyword>
<reference evidence="2 3" key="1">
    <citation type="journal article" date="2020" name="J Geophys Res Biogeosci">
        <title>Magnetotaxis as an Adaptation to Enable Bacterial Shuttling of Microbial Sulfur and Sulfur Cycling Across Aquatic Oxic#Anoxic Interfaces.</title>
        <authorList>
            <person name="Li J."/>
            <person name="Liu P."/>
            <person name="Wang J."/>
            <person name="Roberts A.P."/>
            <person name="Pan Y."/>
        </authorList>
    </citation>
    <scope>NUCLEOTIDE SEQUENCE [LARGE SCALE GENOMIC DNA]</scope>
    <source>
        <strain evidence="2 3">MYR-1_YQ</strain>
    </source>
</reference>
<feature type="transmembrane region" description="Helical" evidence="1">
    <location>
        <begin position="6"/>
        <end position="23"/>
    </location>
</feature>
<accession>A0ABS6RWC8</accession>
<sequence length="113" mass="13144">MEDSLIQNNFFYIAAYSLLSLVFMATEERIGFPTALAASFLYYLIYETKQDYDIRNEMGIGGWEKVTWRHRMMYNRSSNSYAWFWPLWLVMIVVLAGVVFIFGLSQAGKSPKG</sequence>
<feature type="transmembrane region" description="Helical" evidence="1">
    <location>
        <begin position="30"/>
        <end position="46"/>
    </location>
</feature>
<keyword evidence="3" id="KW-1185">Reference proteome</keyword>
<feature type="transmembrane region" description="Helical" evidence="1">
    <location>
        <begin position="82"/>
        <end position="104"/>
    </location>
</feature>
<gene>
    <name evidence="2" type="ORF">HWQ67_00725</name>
</gene>
<evidence type="ECO:0000256" key="1">
    <source>
        <dbReference type="SAM" id="Phobius"/>
    </source>
</evidence>
<evidence type="ECO:0008006" key="4">
    <source>
        <dbReference type="Google" id="ProtNLM"/>
    </source>
</evidence>
<organism evidence="2 3">
    <name type="scientific">Candidatus Magnetobacterium casense</name>
    <dbReference type="NCBI Taxonomy" id="1455061"/>
    <lineage>
        <taxon>Bacteria</taxon>
        <taxon>Pseudomonadati</taxon>
        <taxon>Nitrospirota</taxon>
        <taxon>Thermodesulfovibrionia</taxon>
        <taxon>Thermodesulfovibrionales</taxon>
        <taxon>Candidatus Magnetobacteriaceae</taxon>
        <taxon>Candidatus Magnetobacterium</taxon>
    </lineage>
</organism>
<dbReference type="EMBL" id="JABXWD010000006">
    <property type="protein sequence ID" value="MBV6340098.1"/>
    <property type="molecule type" value="Genomic_DNA"/>
</dbReference>
<protein>
    <recommendedName>
        <fullName evidence="4">Transmembrane protein</fullName>
    </recommendedName>
</protein>
<dbReference type="RefSeq" id="WP_218250719.1">
    <property type="nucleotide sequence ID" value="NZ_JABXWD010000006.1"/>
</dbReference>
<keyword evidence="1" id="KW-0472">Membrane</keyword>
<name>A0ABS6RWC8_9BACT</name>
<comment type="caution">
    <text evidence="2">The sequence shown here is derived from an EMBL/GenBank/DDBJ whole genome shotgun (WGS) entry which is preliminary data.</text>
</comment>
<proteinExistence type="predicted"/>
<evidence type="ECO:0000313" key="2">
    <source>
        <dbReference type="EMBL" id="MBV6340098.1"/>
    </source>
</evidence>
<dbReference type="Proteomes" id="UP001196980">
    <property type="component" value="Unassembled WGS sequence"/>
</dbReference>
<evidence type="ECO:0000313" key="3">
    <source>
        <dbReference type="Proteomes" id="UP001196980"/>
    </source>
</evidence>